<name>A0ACC0FS25_9ERIC</name>
<dbReference type="Proteomes" id="UP001060215">
    <property type="component" value="Chromosome 13"/>
</dbReference>
<protein>
    <submittedName>
        <fullName evidence="1">Polyadenylate-binding protein RBP47B</fullName>
    </submittedName>
</protein>
<reference evidence="1 2" key="1">
    <citation type="journal article" date="2022" name="Plant J.">
        <title>Chromosome-level genome of Camellia lanceoleosa provides a valuable resource for understanding genome evolution and self-incompatibility.</title>
        <authorList>
            <person name="Gong W."/>
            <person name="Xiao S."/>
            <person name="Wang L."/>
            <person name="Liao Z."/>
            <person name="Chang Y."/>
            <person name="Mo W."/>
            <person name="Hu G."/>
            <person name="Li W."/>
            <person name="Zhao G."/>
            <person name="Zhu H."/>
            <person name="Hu X."/>
            <person name="Ji K."/>
            <person name="Xiang X."/>
            <person name="Song Q."/>
            <person name="Yuan D."/>
            <person name="Jin S."/>
            <person name="Zhang L."/>
        </authorList>
    </citation>
    <scope>NUCLEOTIDE SEQUENCE [LARGE SCALE GENOMIC DNA]</scope>
    <source>
        <strain evidence="1">SQ_2022a</strain>
    </source>
</reference>
<organism evidence="1 2">
    <name type="scientific">Camellia lanceoleosa</name>
    <dbReference type="NCBI Taxonomy" id="1840588"/>
    <lineage>
        <taxon>Eukaryota</taxon>
        <taxon>Viridiplantae</taxon>
        <taxon>Streptophyta</taxon>
        <taxon>Embryophyta</taxon>
        <taxon>Tracheophyta</taxon>
        <taxon>Spermatophyta</taxon>
        <taxon>Magnoliopsida</taxon>
        <taxon>eudicotyledons</taxon>
        <taxon>Gunneridae</taxon>
        <taxon>Pentapetalae</taxon>
        <taxon>asterids</taxon>
        <taxon>Ericales</taxon>
        <taxon>Theaceae</taxon>
        <taxon>Camellia</taxon>
    </lineage>
</organism>
<evidence type="ECO:0000313" key="1">
    <source>
        <dbReference type="EMBL" id="KAI7990902.1"/>
    </source>
</evidence>
<accession>A0ACC0FS25</accession>
<proteinExistence type="predicted"/>
<evidence type="ECO:0000313" key="2">
    <source>
        <dbReference type="Proteomes" id="UP001060215"/>
    </source>
</evidence>
<sequence>ELPGVWSQQANPSQWSSTYYGYGQGYDAYGYGTTHDPSLYAYGAYPGYAQYPQQPTTGPVLLIGTVQCVEFVEYYMLAKNHCFFWACSGRPTQLRAKHVTISSNLSKLGYRHFARNT</sequence>
<gene>
    <name evidence="1" type="ORF">LOK49_LG12G02846</name>
</gene>
<feature type="non-terminal residue" evidence="1">
    <location>
        <position position="1"/>
    </location>
</feature>
<dbReference type="EMBL" id="CM045770">
    <property type="protein sequence ID" value="KAI7990902.1"/>
    <property type="molecule type" value="Genomic_DNA"/>
</dbReference>
<keyword evidence="2" id="KW-1185">Reference proteome</keyword>
<comment type="caution">
    <text evidence="1">The sequence shown here is derived from an EMBL/GenBank/DDBJ whole genome shotgun (WGS) entry which is preliminary data.</text>
</comment>
<feature type="non-terminal residue" evidence="1">
    <location>
        <position position="117"/>
    </location>
</feature>